<dbReference type="InterPro" id="IPR012334">
    <property type="entry name" value="Pectin_lyas_fold"/>
</dbReference>
<accession>A0ABV6XB12</accession>
<dbReference type="Gene3D" id="2.160.20.10">
    <property type="entry name" value="Single-stranded right-handed beta-helix, Pectin lyase-like"/>
    <property type="match status" value="1"/>
</dbReference>
<dbReference type="Proteomes" id="UP001592530">
    <property type="component" value="Unassembled WGS sequence"/>
</dbReference>
<dbReference type="SUPFAM" id="SSF51126">
    <property type="entry name" value="Pectin lyase-like"/>
    <property type="match status" value="1"/>
</dbReference>
<dbReference type="RefSeq" id="WP_380557992.1">
    <property type="nucleotide sequence ID" value="NZ_JBHEZY010000017.1"/>
</dbReference>
<sequence>MALIALTASACGGAGSQDADCGATTQVCGSAAPAVPGGGANGGGAKGAATSGDGVSGGPTPSRTPQSPPDLATCHTASDCGFPDASSTGPRIGLKPHRTGALTITKDGTVIRGWDITGSLDIYADNVTVIDSKVTSTNWWGINLRAGFHGLRVLYSTITGVPGKGQDNGGEDYAVSNMGGSSVEVGFCDISVFSDALSMGQGNLHDNYVHGIVPFVDQAGEWAHTDAVISDGAGSDKLVIRHNTLLNPASVPRGGTAAIGLYADTGAVLNTVVDDNWLAGGAYALYGGGDGANGIQVTNNVFSTEYYPGSGLYGPVAHWNTKGAGNVWRGNRMSDGKPVNPPAKP</sequence>
<evidence type="ECO:0000313" key="2">
    <source>
        <dbReference type="EMBL" id="MFC1435187.1"/>
    </source>
</evidence>
<evidence type="ECO:0008006" key="4">
    <source>
        <dbReference type="Google" id="ProtNLM"/>
    </source>
</evidence>
<dbReference type="EMBL" id="JBHEZY010000017">
    <property type="protein sequence ID" value="MFC1435187.1"/>
    <property type="molecule type" value="Genomic_DNA"/>
</dbReference>
<dbReference type="InterPro" id="IPR011050">
    <property type="entry name" value="Pectin_lyase_fold/virulence"/>
</dbReference>
<protein>
    <recommendedName>
        <fullName evidence="4">Lipoprotein</fullName>
    </recommendedName>
</protein>
<proteinExistence type="predicted"/>
<name>A0ABV6XB12_9ACTN</name>
<feature type="region of interest" description="Disordered" evidence="1">
    <location>
        <begin position="39"/>
        <end position="70"/>
    </location>
</feature>
<comment type="caution">
    <text evidence="2">The sequence shown here is derived from an EMBL/GenBank/DDBJ whole genome shotgun (WGS) entry which is preliminary data.</text>
</comment>
<organism evidence="2 3">
    <name type="scientific">Streptacidiphilus alkalitolerans</name>
    <dbReference type="NCBI Taxonomy" id="3342712"/>
    <lineage>
        <taxon>Bacteria</taxon>
        <taxon>Bacillati</taxon>
        <taxon>Actinomycetota</taxon>
        <taxon>Actinomycetes</taxon>
        <taxon>Kitasatosporales</taxon>
        <taxon>Streptomycetaceae</taxon>
        <taxon>Streptacidiphilus</taxon>
    </lineage>
</organism>
<evidence type="ECO:0000313" key="3">
    <source>
        <dbReference type="Proteomes" id="UP001592530"/>
    </source>
</evidence>
<reference evidence="2 3" key="1">
    <citation type="submission" date="2024-09" db="EMBL/GenBank/DDBJ databases">
        <authorList>
            <person name="Lee S.D."/>
        </authorList>
    </citation>
    <scope>NUCLEOTIDE SEQUENCE [LARGE SCALE GENOMIC DNA]</scope>
    <source>
        <strain evidence="2 3">N1-3</strain>
    </source>
</reference>
<gene>
    <name evidence="2" type="ORF">ACEZDB_31550</name>
</gene>
<evidence type="ECO:0000256" key="1">
    <source>
        <dbReference type="SAM" id="MobiDB-lite"/>
    </source>
</evidence>